<accession>A0A8J4EAA8</accession>
<dbReference type="Pfam" id="PF22484">
    <property type="entry name" value="DUF6986"/>
    <property type="match status" value="1"/>
</dbReference>
<dbReference type="InterPro" id="IPR054255">
    <property type="entry name" value="DUF6986"/>
</dbReference>
<dbReference type="GO" id="GO:0003824">
    <property type="term" value="F:catalytic activity"/>
    <property type="evidence" value="ECO:0007669"/>
    <property type="project" value="InterPro"/>
</dbReference>
<sequence length="395" mass="42355">MEGSGRLSAEVSVELDRLLGPVDAVLAATYPGQPRGRKPVHTVYVPADRVVPSLTAAWGRAAREALSAHPPAPFDADLLPRVRAKLDREPIEDLRVDFEDGYGLRPDDEEDAAVDRAVAALVAGPLPPFVGLRCKSLEASTRARAVRTLDRFLDVLLSAAELPDGFVVTLPKVSAVEQVTAMTLLCERLESAYRLDAGRLRFELQIETPAAVLGADGVATVARMLHAARGRCAGLHYGTYDYSASLGIAAAQQSMDHPAADHAKAVMQVAAAGTGVPVSDGSTNVLPVGDTEQVHAAWQLHARLVRRSLERGFYQGWDLHPAQLPTRYGATYAFFRKGLSAAVARLDAYLARRVEGVADEPATARALAGYLLRGLHCGALDDDEVPFDRSTLEAQ</sequence>
<dbReference type="InterPro" id="IPR040442">
    <property type="entry name" value="Pyrv_kinase-like_dom_sf"/>
</dbReference>
<dbReference type="PANTHER" id="PTHR32308:SF10">
    <property type="entry name" value="CITRATE LYASE SUBUNIT BETA"/>
    <property type="match status" value="1"/>
</dbReference>
<name>A0A8J4EAA8_9ACTN</name>
<evidence type="ECO:0000256" key="3">
    <source>
        <dbReference type="ARBA" id="ARBA00022842"/>
    </source>
</evidence>
<evidence type="ECO:0000256" key="1">
    <source>
        <dbReference type="ARBA" id="ARBA00001946"/>
    </source>
</evidence>
<evidence type="ECO:0000256" key="2">
    <source>
        <dbReference type="ARBA" id="ARBA00022723"/>
    </source>
</evidence>
<protein>
    <submittedName>
        <fullName evidence="4">Aldolase</fullName>
    </submittedName>
</protein>
<dbReference type="PANTHER" id="PTHR32308">
    <property type="entry name" value="LYASE BETA SUBUNIT, PUTATIVE (AFU_ORTHOLOGUE AFUA_4G13030)-RELATED"/>
    <property type="match status" value="1"/>
</dbReference>
<organism evidence="4 5">
    <name type="scientific">Virgisporangium ochraceum</name>
    <dbReference type="NCBI Taxonomy" id="65505"/>
    <lineage>
        <taxon>Bacteria</taxon>
        <taxon>Bacillati</taxon>
        <taxon>Actinomycetota</taxon>
        <taxon>Actinomycetes</taxon>
        <taxon>Micromonosporales</taxon>
        <taxon>Micromonosporaceae</taxon>
        <taxon>Virgisporangium</taxon>
    </lineage>
</organism>
<dbReference type="AlphaFoldDB" id="A0A8J4EAA8"/>
<dbReference type="GO" id="GO:0006107">
    <property type="term" value="P:oxaloacetate metabolic process"/>
    <property type="evidence" value="ECO:0007669"/>
    <property type="project" value="TreeGrafter"/>
</dbReference>
<gene>
    <name evidence="4" type="ORF">Voc01_022460</name>
</gene>
<dbReference type="SUPFAM" id="SSF51621">
    <property type="entry name" value="Phosphoenolpyruvate/pyruvate domain"/>
    <property type="match status" value="1"/>
</dbReference>
<dbReference type="InterPro" id="IPR015813">
    <property type="entry name" value="Pyrv/PenolPyrv_kinase-like_dom"/>
</dbReference>
<dbReference type="GO" id="GO:0000287">
    <property type="term" value="F:magnesium ion binding"/>
    <property type="evidence" value="ECO:0007669"/>
    <property type="project" value="TreeGrafter"/>
</dbReference>
<keyword evidence="3" id="KW-0460">Magnesium</keyword>
<proteinExistence type="predicted"/>
<dbReference type="Gene3D" id="3.20.20.60">
    <property type="entry name" value="Phosphoenolpyruvate-binding domains"/>
    <property type="match status" value="1"/>
</dbReference>
<keyword evidence="5" id="KW-1185">Reference proteome</keyword>
<reference evidence="4" key="1">
    <citation type="submission" date="2021-01" db="EMBL/GenBank/DDBJ databases">
        <title>Whole genome shotgun sequence of Virgisporangium ochraceum NBRC 16418.</title>
        <authorList>
            <person name="Komaki H."/>
            <person name="Tamura T."/>
        </authorList>
    </citation>
    <scope>NUCLEOTIDE SEQUENCE</scope>
    <source>
        <strain evidence="4">NBRC 16418</strain>
    </source>
</reference>
<comment type="caution">
    <text evidence="4">The sequence shown here is derived from an EMBL/GenBank/DDBJ whole genome shotgun (WGS) entry which is preliminary data.</text>
</comment>
<evidence type="ECO:0000313" key="5">
    <source>
        <dbReference type="Proteomes" id="UP000635606"/>
    </source>
</evidence>
<dbReference type="EMBL" id="BOPH01000024">
    <property type="protein sequence ID" value="GIJ67329.1"/>
    <property type="molecule type" value="Genomic_DNA"/>
</dbReference>
<dbReference type="Proteomes" id="UP000635606">
    <property type="component" value="Unassembled WGS sequence"/>
</dbReference>
<comment type="cofactor">
    <cofactor evidence="1">
        <name>Mg(2+)</name>
        <dbReference type="ChEBI" id="CHEBI:18420"/>
    </cofactor>
</comment>
<evidence type="ECO:0000313" key="4">
    <source>
        <dbReference type="EMBL" id="GIJ67329.1"/>
    </source>
</evidence>
<dbReference type="RefSeq" id="WP_239160118.1">
    <property type="nucleotide sequence ID" value="NZ_BOPH01000024.1"/>
</dbReference>
<keyword evidence="2" id="KW-0479">Metal-binding</keyword>